<feature type="domain" description="CoA-binding" evidence="2">
    <location>
        <begin position="48"/>
        <end position="146"/>
    </location>
</feature>
<dbReference type="STRING" id="54.SAMN02745121_03243"/>
<protein>
    <recommendedName>
        <fullName evidence="2">CoA-binding domain-containing protein</fullName>
    </recommendedName>
</protein>
<proteinExistence type="predicted"/>
<dbReference type="Gene3D" id="3.40.50.720">
    <property type="entry name" value="NAD(P)-binding Rossmann-like Domain"/>
    <property type="match status" value="1"/>
</dbReference>
<name>A0A1I1Y8K6_9BACT</name>
<dbReference type="PANTHER" id="PTHR33303:SF2">
    <property type="entry name" value="COA-BINDING DOMAIN-CONTAINING PROTEIN"/>
    <property type="match status" value="1"/>
</dbReference>
<dbReference type="InterPro" id="IPR036291">
    <property type="entry name" value="NAD(P)-bd_dom_sf"/>
</dbReference>
<evidence type="ECO:0000259" key="2">
    <source>
        <dbReference type="SMART" id="SM00881"/>
    </source>
</evidence>
<dbReference type="Pfam" id="PF13380">
    <property type="entry name" value="CoA_binding_2"/>
    <property type="match status" value="1"/>
</dbReference>
<evidence type="ECO:0000313" key="4">
    <source>
        <dbReference type="Proteomes" id="UP000199400"/>
    </source>
</evidence>
<dbReference type="PANTHER" id="PTHR33303">
    <property type="entry name" value="CYTOPLASMIC PROTEIN-RELATED"/>
    <property type="match status" value="1"/>
</dbReference>
<sequence length="182" mass="20152">MRGTSGYSEPMRPGQGERPPDELELAHTTRPWHPACVSSPTDSELREILARTRTVAVLGAHTDPNKPACYVPDYLHAAGYVVRAVNPVFAGHRMWGSPCVAALTDLGLAPGELDLVDVFRRPEFLSDHVPELLAVRPKVVWLQLGIRHAEFARTLRDAGIVVVEDRCTLAEHRRLGLPRRGE</sequence>
<dbReference type="SUPFAM" id="SSF51735">
    <property type="entry name" value="NAD(P)-binding Rossmann-fold domains"/>
    <property type="match status" value="1"/>
</dbReference>
<dbReference type="EMBL" id="FOMX01000009">
    <property type="protein sequence ID" value="SFE15907.1"/>
    <property type="molecule type" value="Genomic_DNA"/>
</dbReference>
<dbReference type="AlphaFoldDB" id="A0A1I1Y8K6"/>
<gene>
    <name evidence="3" type="ORF">SAMN02745121_03243</name>
</gene>
<keyword evidence="4" id="KW-1185">Reference proteome</keyword>
<accession>A0A1I1Y8K6</accession>
<organism evidence="3 4">
    <name type="scientific">Nannocystis exedens</name>
    <dbReference type="NCBI Taxonomy" id="54"/>
    <lineage>
        <taxon>Bacteria</taxon>
        <taxon>Pseudomonadati</taxon>
        <taxon>Myxococcota</taxon>
        <taxon>Polyangia</taxon>
        <taxon>Nannocystales</taxon>
        <taxon>Nannocystaceae</taxon>
        <taxon>Nannocystis</taxon>
    </lineage>
</organism>
<evidence type="ECO:0000256" key="1">
    <source>
        <dbReference type="SAM" id="MobiDB-lite"/>
    </source>
</evidence>
<reference evidence="4" key="1">
    <citation type="submission" date="2016-10" db="EMBL/GenBank/DDBJ databases">
        <authorList>
            <person name="Varghese N."/>
            <person name="Submissions S."/>
        </authorList>
    </citation>
    <scope>NUCLEOTIDE SEQUENCE [LARGE SCALE GENOMIC DNA]</scope>
    <source>
        <strain evidence="4">ATCC 25963</strain>
    </source>
</reference>
<dbReference type="SMART" id="SM00881">
    <property type="entry name" value="CoA_binding"/>
    <property type="match status" value="1"/>
</dbReference>
<feature type="region of interest" description="Disordered" evidence="1">
    <location>
        <begin position="1"/>
        <end position="22"/>
    </location>
</feature>
<evidence type="ECO:0000313" key="3">
    <source>
        <dbReference type="EMBL" id="SFE15907.1"/>
    </source>
</evidence>
<dbReference type="InterPro" id="IPR003781">
    <property type="entry name" value="CoA-bd"/>
</dbReference>
<dbReference type="Proteomes" id="UP000199400">
    <property type="component" value="Unassembled WGS sequence"/>
</dbReference>